<comment type="caution">
    <text evidence="12">The sequence shown here is derived from an EMBL/GenBank/DDBJ whole genome shotgun (WGS) entry which is preliminary data.</text>
</comment>
<dbReference type="Proteomes" id="UP001139887">
    <property type="component" value="Unassembled WGS sequence"/>
</dbReference>
<evidence type="ECO:0000256" key="8">
    <source>
        <dbReference type="ARBA" id="ARBA00023136"/>
    </source>
</evidence>
<evidence type="ECO:0008006" key="14">
    <source>
        <dbReference type="Google" id="ProtNLM"/>
    </source>
</evidence>
<accession>A0A9W8IBA8</accession>
<keyword evidence="5" id="KW-0677">Repeat</keyword>
<dbReference type="OrthoDB" id="77989at2759"/>
<dbReference type="InterPro" id="IPR023395">
    <property type="entry name" value="MCP_dom_sf"/>
</dbReference>
<evidence type="ECO:0000256" key="10">
    <source>
        <dbReference type="RuleBase" id="RU000488"/>
    </source>
</evidence>
<keyword evidence="3 10" id="KW-0813">Transport</keyword>
<dbReference type="GO" id="GO:0031966">
    <property type="term" value="C:mitochondrial membrane"/>
    <property type="evidence" value="ECO:0007669"/>
    <property type="project" value="UniProtKB-SubCell"/>
</dbReference>
<evidence type="ECO:0000256" key="3">
    <source>
        <dbReference type="ARBA" id="ARBA00022448"/>
    </source>
</evidence>
<evidence type="ECO:0000256" key="9">
    <source>
        <dbReference type="PROSITE-ProRule" id="PRU00282"/>
    </source>
</evidence>
<evidence type="ECO:0000256" key="5">
    <source>
        <dbReference type="ARBA" id="ARBA00022737"/>
    </source>
</evidence>
<reference evidence="12" key="1">
    <citation type="submission" date="2022-07" db="EMBL/GenBank/DDBJ databases">
        <title>Phylogenomic reconstructions and comparative analyses of Kickxellomycotina fungi.</title>
        <authorList>
            <person name="Reynolds N.K."/>
            <person name="Stajich J.E."/>
            <person name="Barry K."/>
            <person name="Grigoriev I.V."/>
            <person name="Crous P."/>
            <person name="Smith M.E."/>
        </authorList>
    </citation>
    <scope>NUCLEOTIDE SEQUENCE</scope>
    <source>
        <strain evidence="12">NRRL 1566</strain>
    </source>
</reference>
<keyword evidence="6" id="KW-1133">Transmembrane helix</keyword>
<dbReference type="PROSITE" id="PS50920">
    <property type="entry name" value="SOLCAR"/>
    <property type="match status" value="1"/>
</dbReference>
<gene>
    <name evidence="12" type="ORF">IWW36_000261</name>
</gene>
<dbReference type="InterPro" id="IPR050567">
    <property type="entry name" value="Mitochondrial_Carrier"/>
</dbReference>
<evidence type="ECO:0000256" key="4">
    <source>
        <dbReference type="ARBA" id="ARBA00022692"/>
    </source>
</evidence>
<protein>
    <recommendedName>
        <fullName evidence="14">Mitochondrial carrier</fullName>
    </recommendedName>
</protein>
<dbReference type="Pfam" id="PF00153">
    <property type="entry name" value="Mito_carr"/>
    <property type="match status" value="1"/>
</dbReference>
<evidence type="ECO:0000256" key="11">
    <source>
        <dbReference type="SAM" id="MobiDB-lite"/>
    </source>
</evidence>
<evidence type="ECO:0000256" key="2">
    <source>
        <dbReference type="ARBA" id="ARBA00006375"/>
    </source>
</evidence>
<dbReference type="PANTHER" id="PTHR45624">
    <property type="entry name" value="MITOCHONDRIAL BASIC AMINO ACIDS TRANSPORTER-RELATED"/>
    <property type="match status" value="1"/>
</dbReference>
<dbReference type="PANTHER" id="PTHR45624:SF12">
    <property type="entry name" value="MITOCHONDRIAL ORNITHINE TRANSPORTER 1"/>
    <property type="match status" value="1"/>
</dbReference>
<dbReference type="InterPro" id="IPR018108">
    <property type="entry name" value="MCP_transmembrane"/>
</dbReference>
<evidence type="ECO:0000256" key="1">
    <source>
        <dbReference type="ARBA" id="ARBA00004225"/>
    </source>
</evidence>
<dbReference type="GO" id="GO:1990575">
    <property type="term" value="P:mitochondrial L-ornithine transmembrane transport"/>
    <property type="evidence" value="ECO:0007669"/>
    <property type="project" value="TreeGrafter"/>
</dbReference>
<feature type="compositionally biased region" description="Acidic residues" evidence="11">
    <location>
        <begin position="105"/>
        <end position="120"/>
    </location>
</feature>
<keyword evidence="7" id="KW-0496">Mitochondrion</keyword>
<dbReference type="SUPFAM" id="SSF103506">
    <property type="entry name" value="Mitochondrial carrier"/>
    <property type="match status" value="1"/>
</dbReference>
<keyword evidence="4 9" id="KW-0812">Transmembrane</keyword>
<dbReference type="EMBL" id="JANBUW010000003">
    <property type="protein sequence ID" value="KAJ2852374.1"/>
    <property type="molecule type" value="Genomic_DNA"/>
</dbReference>
<keyword evidence="13" id="KW-1185">Reference proteome</keyword>
<evidence type="ECO:0000313" key="12">
    <source>
        <dbReference type="EMBL" id="KAJ2852374.1"/>
    </source>
</evidence>
<feature type="repeat" description="Solcar" evidence="9">
    <location>
        <begin position="215"/>
        <end position="305"/>
    </location>
</feature>
<feature type="region of interest" description="Disordered" evidence="11">
    <location>
        <begin position="100"/>
        <end position="120"/>
    </location>
</feature>
<organism evidence="12 13">
    <name type="scientific">Coemansia brasiliensis</name>
    <dbReference type="NCBI Taxonomy" id="2650707"/>
    <lineage>
        <taxon>Eukaryota</taxon>
        <taxon>Fungi</taxon>
        <taxon>Fungi incertae sedis</taxon>
        <taxon>Zoopagomycota</taxon>
        <taxon>Kickxellomycotina</taxon>
        <taxon>Kickxellomycetes</taxon>
        <taxon>Kickxellales</taxon>
        <taxon>Kickxellaceae</taxon>
        <taxon>Coemansia</taxon>
    </lineage>
</organism>
<evidence type="ECO:0000256" key="7">
    <source>
        <dbReference type="ARBA" id="ARBA00023128"/>
    </source>
</evidence>
<keyword evidence="8 9" id="KW-0472">Membrane</keyword>
<comment type="similarity">
    <text evidence="2 10">Belongs to the mitochondrial carrier (TC 2.A.29) family.</text>
</comment>
<dbReference type="GO" id="GO:0000064">
    <property type="term" value="F:L-ornithine transmembrane transporter activity"/>
    <property type="evidence" value="ECO:0007669"/>
    <property type="project" value="TreeGrafter"/>
</dbReference>
<sequence length="443" mass="48354">MADFEGSGSGNVYRPYADLNPLEGLRNVSTSSESALHVAGLPTMGLEDMELEDVDTAQAVADFARFAGSKLLLTLLSNPFAVAQTLVQVQHLPMSVRAEAAAKAEEEEQAEEEAPDPDDPAYYEYLRARHSGRAARVSRATTDHSGYVRAARPGYELPALPSGRMAVVRRVVQQPTEGILSLFKGSMTQWVYDILHVLLQPSLEAVLGEMLGAYDTVSAAGALALVASKVAVGWLLSPLELVRTRLVVQSASPLHRKYNGPLHALRLISREEGGLRSVYFSPYHLIPTLIRHSLYAGFSDLGSTCIELTGIDPYDRPAAFASAALVWKTLALLVMLPIDTARARLQAQPRYVRRSTRGKDEFREFRPCVAVSSVPYTGLTNCIWRIIAEEGASLKQLRQNAERPTSNVGHYGLRGLYPGLSLQLMLNAMVFGLGFIGDDDAIM</sequence>
<comment type="subcellular location">
    <subcellularLocation>
        <location evidence="1">Mitochondrion membrane</location>
        <topology evidence="1">Multi-pass membrane protein</topology>
    </subcellularLocation>
</comment>
<dbReference type="AlphaFoldDB" id="A0A9W8IBA8"/>
<evidence type="ECO:0000256" key="6">
    <source>
        <dbReference type="ARBA" id="ARBA00022989"/>
    </source>
</evidence>
<proteinExistence type="inferred from homology"/>
<evidence type="ECO:0000313" key="13">
    <source>
        <dbReference type="Proteomes" id="UP001139887"/>
    </source>
</evidence>
<name>A0A9W8IBA8_9FUNG</name>
<dbReference type="Gene3D" id="1.50.40.10">
    <property type="entry name" value="Mitochondrial carrier domain"/>
    <property type="match status" value="1"/>
</dbReference>